<keyword evidence="3" id="KW-1185">Reference proteome</keyword>
<gene>
    <name evidence="2" type="ORF">Plil01_000649900</name>
</gene>
<feature type="transmembrane region" description="Helical" evidence="1">
    <location>
        <begin position="187"/>
        <end position="205"/>
    </location>
</feature>
<proteinExistence type="predicted"/>
<evidence type="ECO:0000313" key="2">
    <source>
        <dbReference type="EMBL" id="GMF17666.1"/>
    </source>
</evidence>
<dbReference type="EMBL" id="BSXW01000290">
    <property type="protein sequence ID" value="GMF17666.1"/>
    <property type="molecule type" value="Genomic_DNA"/>
</dbReference>
<comment type="caution">
    <text evidence="2">The sequence shown here is derived from an EMBL/GenBank/DDBJ whole genome shotgun (WGS) entry which is preliminary data.</text>
</comment>
<feature type="transmembrane region" description="Helical" evidence="1">
    <location>
        <begin position="161"/>
        <end position="181"/>
    </location>
</feature>
<feature type="transmembrane region" description="Helical" evidence="1">
    <location>
        <begin position="267"/>
        <end position="289"/>
    </location>
</feature>
<evidence type="ECO:0000313" key="3">
    <source>
        <dbReference type="Proteomes" id="UP001165083"/>
    </source>
</evidence>
<organism evidence="2 3">
    <name type="scientific">Phytophthora lilii</name>
    <dbReference type="NCBI Taxonomy" id="2077276"/>
    <lineage>
        <taxon>Eukaryota</taxon>
        <taxon>Sar</taxon>
        <taxon>Stramenopiles</taxon>
        <taxon>Oomycota</taxon>
        <taxon>Peronosporomycetes</taxon>
        <taxon>Peronosporales</taxon>
        <taxon>Peronosporaceae</taxon>
        <taxon>Phytophthora</taxon>
    </lineage>
</organism>
<reference evidence="2" key="1">
    <citation type="submission" date="2023-04" db="EMBL/GenBank/DDBJ databases">
        <title>Phytophthora lilii NBRC 32176.</title>
        <authorList>
            <person name="Ichikawa N."/>
            <person name="Sato H."/>
            <person name="Tonouchi N."/>
        </authorList>
    </citation>
    <scope>NUCLEOTIDE SEQUENCE</scope>
    <source>
        <strain evidence="2">NBRC 32176</strain>
    </source>
</reference>
<keyword evidence="1" id="KW-0812">Transmembrane</keyword>
<protein>
    <submittedName>
        <fullName evidence="2">Unnamed protein product</fullName>
    </submittedName>
</protein>
<dbReference type="Proteomes" id="UP001165083">
    <property type="component" value="Unassembled WGS sequence"/>
</dbReference>
<keyword evidence="1" id="KW-1133">Transmembrane helix</keyword>
<keyword evidence="1" id="KW-0472">Membrane</keyword>
<feature type="transmembrane region" description="Helical" evidence="1">
    <location>
        <begin position="226"/>
        <end position="247"/>
    </location>
</feature>
<accession>A0A9W6WU77</accession>
<dbReference type="AlphaFoldDB" id="A0A9W6WU77"/>
<dbReference type="OrthoDB" id="117609at2759"/>
<name>A0A9W6WU77_9STRA</name>
<sequence>MPFRCSAVQHTWLLHPGDQENRALLNNTSELRSRKFYFEHYFYHGSIGYYSFYEEAVGTYCRQDKTAYVGVQGLGTLDVNGEELAEDRGAPGYRRSYWYGIFGAIWIAYRSLLLRKSFFLCKQYGRRCDRMNERLRRKNAVVFMQESMRLSAHGTTNYHRIVMMYMLLEGLLSDLFLLIAQDGLLSRVQYISLGYNLAGILSMLFELVESIKCLREKSRIFFKRLLFSYETSLLGEFLSAGLMQHYLTWINRSGLRDSRPTALAVSYCVWSLIGHGTIVIGLATFVICVRITWAAIYTRCCHGTLAVLTASCCVDATLGIRSKMVMLGGYLWEEGILYYKIIALKSFGILKMTEEDGAEFFVVRKVHWVTVPRNDLFVIGSVLGHRVEPCRERLCTGPITLFDRHLGGDLHQTGSSRSRLIRVDNKVIDGKGTRSAAVIPNSTCTSSAHLSVKYELNIDFTASVNK</sequence>
<evidence type="ECO:0000256" key="1">
    <source>
        <dbReference type="SAM" id="Phobius"/>
    </source>
</evidence>
<feature type="transmembrane region" description="Helical" evidence="1">
    <location>
        <begin position="96"/>
        <end position="113"/>
    </location>
</feature>